<evidence type="ECO:0000313" key="2">
    <source>
        <dbReference type="Proteomes" id="UP001359886"/>
    </source>
</evidence>
<dbReference type="Proteomes" id="UP001359886">
    <property type="component" value="Unassembled WGS sequence"/>
</dbReference>
<accession>A0AAW9R8M9</accession>
<name>A0AAW9R8M9_9GAMM</name>
<protein>
    <submittedName>
        <fullName evidence="1">Uncharacterized protein</fullName>
    </submittedName>
</protein>
<comment type="caution">
    <text evidence="1">The sequence shown here is derived from an EMBL/GenBank/DDBJ whole genome shotgun (WGS) entry which is preliminary data.</text>
</comment>
<keyword evidence="2" id="KW-1185">Reference proteome</keyword>
<dbReference type="SUPFAM" id="SSF56281">
    <property type="entry name" value="Metallo-hydrolase/oxidoreductase"/>
    <property type="match status" value="1"/>
</dbReference>
<evidence type="ECO:0000313" key="1">
    <source>
        <dbReference type="EMBL" id="MEJ8567745.1"/>
    </source>
</evidence>
<reference evidence="1 2" key="1">
    <citation type="submission" date="2024-02" db="EMBL/GenBank/DDBJ databases">
        <title>A novel Wenzhouxiangellaceae bacterium, isolated from coastal sediments.</title>
        <authorList>
            <person name="Du Z.-J."/>
            <person name="Ye Y.-Q."/>
            <person name="Zhang X.-Y."/>
        </authorList>
    </citation>
    <scope>NUCLEOTIDE SEQUENCE [LARGE SCALE GENOMIC DNA]</scope>
    <source>
        <strain evidence="1 2">CH-27</strain>
    </source>
</reference>
<dbReference type="InterPro" id="IPR036866">
    <property type="entry name" value="RibonucZ/Hydroxyglut_hydro"/>
</dbReference>
<dbReference type="EMBL" id="JAZHOG010000005">
    <property type="protein sequence ID" value="MEJ8567745.1"/>
    <property type="molecule type" value="Genomic_DNA"/>
</dbReference>
<gene>
    <name evidence="1" type="ORF">V3330_08925</name>
</gene>
<proteinExistence type="predicted"/>
<sequence>MTADPLHYDQSIAIPDIKLTGFMYGRRAPLTVFGPEGIEEMCDHFQAAFTWDLEQRGLVGFDLTGARFEAQLANISLAVHTTPEQAGYIFTHTGPRLAVYSHIIPPQTTAEELAEVTAPHYSGPLLTAEDFMTVTIGDEIVIGSARGEGTAEYEKSDVAPE</sequence>
<dbReference type="RefSeq" id="WP_354695069.1">
    <property type="nucleotide sequence ID" value="NZ_JAZHOG010000005.1"/>
</dbReference>
<organism evidence="1 2">
    <name type="scientific">Elongatibacter sediminis</name>
    <dbReference type="NCBI Taxonomy" id="3119006"/>
    <lineage>
        <taxon>Bacteria</taxon>
        <taxon>Pseudomonadati</taxon>
        <taxon>Pseudomonadota</taxon>
        <taxon>Gammaproteobacteria</taxon>
        <taxon>Chromatiales</taxon>
        <taxon>Wenzhouxiangellaceae</taxon>
        <taxon>Elongatibacter</taxon>
    </lineage>
</organism>
<dbReference type="AlphaFoldDB" id="A0AAW9R8M9"/>